<sequence length="155" mass="17506">MQTPLDEIQARRRRLAEKHAHAIRASLRLGERAADIVAATVGSWRFVLIQSALLLGWLAYNSLGGRPFDPFPFILLNLMLSFQAAYTAPIIMMSQNRAGELDRRRSIADFEINQKAEEEIELLHAKIDALKEQELASLAAAVDRLSRLLEQERKA</sequence>
<name>A0A4D7CCA4_9SPHN</name>
<feature type="transmembrane region" description="Helical" evidence="2">
    <location>
        <begin position="71"/>
        <end position="94"/>
    </location>
</feature>
<dbReference type="AlphaFoldDB" id="A0A4D7CCA4"/>
<dbReference type="PANTHER" id="PTHR41386:SF1">
    <property type="entry name" value="MEMBRANE PROTEIN"/>
    <property type="match status" value="1"/>
</dbReference>
<protein>
    <submittedName>
        <fullName evidence="3">DUF1003 domain-containing protein</fullName>
    </submittedName>
</protein>
<keyword evidence="2" id="KW-0812">Transmembrane</keyword>
<keyword evidence="1" id="KW-0175">Coiled coil</keyword>
<feature type="transmembrane region" description="Helical" evidence="2">
    <location>
        <begin position="36"/>
        <end position="59"/>
    </location>
</feature>
<dbReference type="KEGG" id="hgn:E6W36_13445"/>
<accession>A0A4D7CCA4</accession>
<evidence type="ECO:0000313" key="3">
    <source>
        <dbReference type="EMBL" id="QCI80142.1"/>
    </source>
</evidence>
<dbReference type="PANTHER" id="PTHR41386">
    <property type="entry name" value="INTEGRAL MEMBRANE PROTEIN-RELATED"/>
    <property type="match status" value="1"/>
</dbReference>
<keyword evidence="2" id="KW-0472">Membrane</keyword>
<organism evidence="3 4">
    <name type="scientific">Hankyongella ginsenosidimutans</name>
    <dbReference type="NCBI Taxonomy" id="1763828"/>
    <lineage>
        <taxon>Bacteria</taxon>
        <taxon>Pseudomonadati</taxon>
        <taxon>Pseudomonadota</taxon>
        <taxon>Alphaproteobacteria</taxon>
        <taxon>Sphingomonadales</taxon>
        <taxon>Sphingomonadaceae</taxon>
        <taxon>Hankyongella</taxon>
    </lineage>
</organism>
<keyword evidence="2" id="KW-1133">Transmembrane helix</keyword>
<dbReference type="Proteomes" id="UP000298714">
    <property type="component" value="Chromosome"/>
</dbReference>
<dbReference type="InterPro" id="IPR010406">
    <property type="entry name" value="DUF1003"/>
</dbReference>
<gene>
    <name evidence="3" type="ORF">E6W36_13445</name>
</gene>
<dbReference type="Pfam" id="PF06210">
    <property type="entry name" value="DUF1003"/>
    <property type="match status" value="1"/>
</dbReference>
<dbReference type="EMBL" id="CP039704">
    <property type="protein sequence ID" value="QCI80142.1"/>
    <property type="molecule type" value="Genomic_DNA"/>
</dbReference>
<reference evidence="4" key="1">
    <citation type="submission" date="2019-04" db="EMBL/GenBank/DDBJ databases">
        <title>Complete genome sequence of Sphingomonas sp. W1-2-3.</title>
        <authorList>
            <person name="Im W.T."/>
        </authorList>
    </citation>
    <scope>NUCLEOTIDE SEQUENCE [LARGE SCALE GENOMIC DNA]</scope>
    <source>
        <strain evidence="4">W1-2-3</strain>
    </source>
</reference>
<dbReference type="RefSeq" id="WP_222873005.1">
    <property type="nucleotide sequence ID" value="NZ_CP039704.1"/>
</dbReference>
<proteinExistence type="predicted"/>
<keyword evidence="4" id="KW-1185">Reference proteome</keyword>
<feature type="coiled-coil region" evidence="1">
    <location>
        <begin position="113"/>
        <end position="155"/>
    </location>
</feature>
<evidence type="ECO:0000256" key="2">
    <source>
        <dbReference type="SAM" id="Phobius"/>
    </source>
</evidence>
<evidence type="ECO:0000256" key="1">
    <source>
        <dbReference type="SAM" id="Coils"/>
    </source>
</evidence>
<evidence type="ECO:0000313" key="4">
    <source>
        <dbReference type="Proteomes" id="UP000298714"/>
    </source>
</evidence>